<proteinExistence type="predicted"/>
<dbReference type="InterPro" id="IPR009241">
    <property type="entry name" value="HigB-like"/>
</dbReference>
<evidence type="ECO:0008006" key="2">
    <source>
        <dbReference type="Google" id="ProtNLM"/>
    </source>
</evidence>
<protein>
    <recommendedName>
        <fullName evidence="2">Toxin HigB-2</fullName>
    </recommendedName>
</protein>
<reference evidence="1" key="1">
    <citation type="submission" date="2020-06" db="EMBL/GenBank/DDBJ databases">
        <title>Unique genomic features of the anaerobic methanotrophic archaea.</title>
        <authorList>
            <person name="Chadwick G.L."/>
            <person name="Skennerton C.T."/>
            <person name="Laso-Perez R."/>
            <person name="Leu A.O."/>
            <person name="Speth D.R."/>
            <person name="Yu H."/>
            <person name="Morgan-Lang C."/>
            <person name="Hatzenpichler R."/>
            <person name="Goudeau D."/>
            <person name="Malmstrom R."/>
            <person name="Brazelton W.J."/>
            <person name="Woyke T."/>
            <person name="Hallam S.J."/>
            <person name="Tyson G.W."/>
            <person name="Wegener G."/>
            <person name="Boetius A."/>
            <person name="Orphan V."/>
        </authorList>
    </citation>
    <scope>NUCLEOTIDE SEQUENCE</scope>
</reference>
<sequence>MDNLWSVEFLNNTVENEFDGLPKNSQAKLVRMADLIEEFGLPNVGMPYLRHLQNKIWEMRAKGRDGIARALYISETGKRVIILRIFIKKTQKTPRKEIKIALSRIQEIR</sequence>
<dbReference type="EMBL" id="MT630735">
    <property type="protein sequence ID" value="QNO42404.1"/>
    <property type="molecule type" value="Genomic_DNA"/>
</dbReference>
<name>A0A7G9Y320_9EURY</name>
<accession>A0A7G9Y320</accession>
<dbReference type="AlphaFoldDB" id="A0A7G9Y320"/>
<organism evidence="1">
    <name type="scientific">Candidatus Methanogaster sp. ANME-2c ERB4</name>
    <dbReference type="NCBI Taxonomy" id="2759911"/>
    <lineage>
        <taxon>Archaea</taxon>
        <taxon>Methanobacteriati</taxon>
        <taxon>Methanobacteriota</taxon>
        <taxon>Stenosarchaea group</taxon>
        <taxon>Methanomicrobia</taxon>
        <taxon>Methanosarcinales</taxon>
        <taxon>ANME-2 cluster</taxon>
        <taxon>Candidatus Methanogasteraceae</taxon>
        <taxon>Candidatus Methanogaster</taxon>
    </lineage>
</organism>
<dbReference type="Pfam" id="PF05973">
    <property type="entry name" value="Gp49"/>
    <property type="match status" value="1"/>
</dbReference>
<gene>
    <name evidence="1" type="ORF">MIJONALH_00002</name>
</gene>
<evidence type="ECO:0000313" key="1">
    <source>
        <dbReference type="EMBL" id="QNO42404.1"/>
    </source>
</evidence>